<dbReference type="Gene3D" id="3.40.50.300">
    <property type="entry name" value="P-loop containing nucleotide triphosphate hydrolases"/>
    <property type="match status" value="1"/>
</dbReference>
<reference evidence="4" key="1">
    <citation type="submission" date="2013-11" db="EMBL/GenBank/DDBJ databases">
        <title>The Genome Sequence of Phytophthora parasitica CHvinca01.</title>
        <authorList>
            <consortium name="The Broad Institute Genomics Platform"/>
            <person name="Russ C."/>
            <person name="Tyler B."/>
            <person name="Panabieres F."/>
            <person name="Shan W."/>
            <person name="Tripathy S."/>
            <person name="Grunwald N."/>
            <person name="Machado M."/>
            <person name="Johnson C.S."/>
            <person name="Arredondo F."/>
            <person name="Hong C."/>
            <person name="Coffey M."/>
            <person name="Young S.K."/>
            <person name="Zeng Q."/>
            <person name="Gargeya S."/>
            <person name="Fitzgerald M."/>
            <person name="Abouelleil A."/>
            <person name="Alvarado L."/>
            <person name="Chapman S.B."/>
            <person name="Gainer-Dewar J."/>
            <person name="Goldberg J."/>
            <person name="Griggs A."/>
            <person name="Gujja S."/>
            <person name="Hansen M."/>
            <person name="Howarth C."/>
            <person name="Imamovic A."/>
            <person name="Ireland A."/>
            <person name="Larimer J."/>
            <person name="McCowan C."/>
            <person name="Murphy C."/>
            <person name="Pearson M."/>
            <person name="Poon T.W."/>
            <person name="Priest M."/>
            <person name="Roberts A."/>
            <person name="Saif S."/>
            <person name="Shea T."/>
            <person name="Sykes S."/>
            <person name="Wortman J."/>
            <person name="Nusbaum C."/>
            <person name="Birren B."/>
        </authorList>
    </citation>
    <scope>NUCLEOTIDE SEQUENCE [LARGE SCALE GENOMIC DNA]</scope>
    <source>
        <strain evidence="4">CHvinca01</strain>
    </source>
</reference>
<evidence type="ECO:0000256" key="1">
    <source>
        <dbReference type="ARBA" id="ARBA00022448"/>
    </source>
</evidence>
<keyword evidence="1" id="KW-0813">Transport</keyword>
<evidence type="ECO:0000256" key="2">
    <source>
        <dbReference type="SAM" id="MobiDB-lite"/>
    </source>
</evidence>
<dbReference type="Pfam" id="PF00005">
    <property type="entry name" value="ABC_tran"/>
    <property type="match status" value="1"/>
</dbReference>
<dbReference type="GO" id="GO:0016887">
    <property type="term" value="F:ATP hydrolysis activity"/>
    <property type="evidence" value="ECO:0007669"/>
    <property type="project" value="InterPro"/>
</dbReference>
<dbReference type="EMBL" id="KI680795">
    <property type="protein sequence ID" value="ETL88340.1"/>
    <property type="molecule type" value="Genomic_DNA"/>
</dbReference>
<dbReference type="Proteomes" id="UP000054423">
    <property type="component" value="Unassembled WGS sequence"/>
</dbReference>
<dbReference type="AlphaFoldDB" id="W2KVD6"/>
<dbReference type="PANTHER" id="PTHR19241">
    <property type="entry name" value="ATP-BINDING CASSETTE TRANSPORTER"/>
    <property type="match status" value="1"/>
</dbReference>
<dbReference type="VEuPathDB" id="FungiDB:PPTG_03181"/>
<dbReference type="GO" id="GO:0005524">
    <property type="term" value="F:ATP binding"/>
    <property type="evidence" value="ECO:0007669"/>
    <property type="project" value="InterPro"/>
</dbReference>
<dbReference type="InterPro" id="IPR027417">
    <property type="entry name" value="P-loop_NTPase"/>
</dbReference>
<evidence type="ECO:0000259" key="3">
    <source>
        <dbReference type="Pfam" id="PF00005"/>
    </source>
</evidence>
<sequence>MGVTTSEAKNITSDSGTGLMAKGPEALHDLMLSNIETATGRSMPRMDIRFNNLSVTADIVVVEDDGSKQELPTLPNTVKKAFAGPKKRSVRKQILKNVSGVFKPGTITLLLGQPGSGKSALLKMLSARFPEAKNILVEGDISYNNVPRDQIRDRLPQFVSYTDQRDKHFAPLTVKETLEFAYQVCGGDITKRKEFIASLPSQKENQEALQATKTIFQHYPDVIIQQLGLKNCQDTIVGDAMIRGVSGGERKRVTTGEMEF</sequence>
<name>W2KVD6_PHYNI</name>
<organism evidence="4">
    <name type="scientific">Phytophthora nicotianae</name>
    <name type="common">Potato buckeye rot agent</name>
    <name type="synonym">Phytophthora parasitica</name>
    <dbReference type="NCBI Taxonomy" id="4792"/>
    <lineage>
        <taxon>Eukaryota</taxon>
        <taxon>Sar</taxon>
        <taxon>Stramenopiles</taxon>
        <taxon>Oomycota</taxon>
        <taxon>Peronosporomycetes</taxon>
        <taxon>Peronosporales</taxon>
        <taxon>Peronosporaceae</taxon>
        <taxon>Phytophthora</taxon>
    </lineage>
</organism>
<dbReference type="InterPro" id="IPR003439">
    <property type="entry name" value="ABC_transporter-like_ATP-bd"/>
</dbReference>
<feature type="region of interest" description="Disordered" evidence="2">
    <location>
        <begin position="1"/>
        <end position="22"/>
    </location>
</feature>
<accession>W2KVD6</accession>
<feature type="compositionally biased region" description="Polar residues" evidence="2">
    <location>
        <begin position="1"/>
        <end position="16"/>
    </location>
</feature>
<dbReference type="SUPFAM" id="SSF52540">
    <property type="entry name" value="P-loop containing nucleoside triphosphate hydrolases"/>
    <property type="match status" value="1"/>
</dbReference>
<gene>
    <name evidence="4" type="ORF">L917_12573</name>
</gene>
<evidence type="ECO:0000313" key="4">
    <source>
        <dbReference type="EMBL" id="ETL88340.1"/>
    </source>
</evidence>
<feature type="domain" description="ABC transporter" evidence="3">
    <location>
        <begin position="95"/>
        <end position="253"/>
    </location>
</feature>
<dbReference type="VEuPathDB" id="FungiDB:PPTG_16391"/>
<proteinExistence type="predicted"/>
<protein>
    <recommendedName>
        <fullName evidence="3">ABC transporter domain-containing protein</fullName>
    </recommendedName>
</protein>
<feature type="non-terminal residue" evidence="4">
    <location>
        <position position="260"/>
    </location>
</feature>
<dbReference type="OrthoDB" id="77750at2759"/>